<dbReference type="PRINTS" id="PR00465">
    <property type="entry name" value="EP450IV"/>
</dbReference>
<evidence type="ECO:0000256" key="15">
    <source>
        <dbReference type="RuleBase" id="RU000461"/>
    </source>
</evidence>
<comment type="subcellular location">
    <subcellularLocation>
        <location evidence="4">Endoplasmic reticulum membrane</location>
        <topology evidence="4">Peripheral membrane protein</topology>
    </subcellularLocation>
    <subcellularLocation>
        <location evidence="3">Microsome membrane</location>
        <topology evidence="3">Peripheral membrane protein</topology>
    </subcellularLocation>
</comment>
<evidence type="ECO:0000256" key="4">
    <source>
        <dbReference type="ARBA" id="ARBA00004406"/>
    </source>
</evidence>
<dbReference type="Proteomes" id="UP000515158">
    <property type="component" value="Unplaced"/>
</dbReference>
<keyword evidence="9" id="KW-0492">Microsome</keyword>
<keyword evidence="11 14" id="KW-0408">Iron</keyword>
<evidence type="ECO:0000256" key="3">
    <source>
        <dbReference type="ARBA" id="ARBA00004174"/>
    </source>
</evidence>
<dbReference type="InterPro" id="IPR002403">
    <property type="entry name" value="Cyt_P450_E_grp-IV"/>
</dbReference>
<evidence type="ECO:0000256" key="2">
    <source>
        <dbReference type="ARBA" id="ARBA00003690"/>
    </source>
</evidence>
<evidence type="ECO:0000256" key="12">
    <source>
        <dbReference type="ARBA" id="ARBA00023033"/>
    </source>
</evidence>
<comment type="function">
    <text evidence="2">May be involved in the metabolism of insect hormones and in the breakdown of synthetic insecticides.</text>
</comment>
<dbReference type="SUPFAM" id="SSF48264">
    <property type="entry name" value="Cytochrome P450"/>
    <property type="match status" value="1"/>
</dbReference>
<dbReference type="InParanoid" id="A0A6P8ZKM9"/>
<dbReference type="PROSITE" id="PS00086">
    <property type="entry name" value="CYTOCHROME_P450"/>
    <property type="match status" value="1"/>
</dbReference>
<evidence type="ECO:0000256" key="8">
    <source>
        <dbReference type="ARBA" id="ARBA00022824"/>
    </source>
</evidence>
<keyword evidence="12 15" id="KW-0503">Monooxygenase</keyword>
<evidence type="ECO:0000256" key="10">
    <source>
        <dbReference type="ARBA" id="ARBA00023002"/>
    </source>
</evidence>
<comment type="similarity">
    <text evidence="5 15">Belongs to the cytochrome P450 family.</text>
</comment>
<keyword evidence="16" id="KW-1185">Reference proteome</keyword>
<keyword evidence="7 14" id="KW-0479">Metal-binding</keyword>
<dbReference type="GO" id="GO:0005506">
    <property type="term" value="F:iron ion binding"/>
    <property type="evidence" value="ECO:0007669"/>
    <property type="project" value="InterPro"/>
</dbReference>
<feature type="binding site" description="axial binding residue" evidence="14">
    <location>
        <position position="153"/>
    </location>
    <ligand>
        <name>heme</name>
        <dbReference type="ChEBI" id="CHEBI:30413"/>
    </ligand>
    <ligandPart>
        <name>Fe</name>
        <dbReference type="ChEBI" id="CHEBI:18248"/>
    </ligandPart>
</feature>
<dbReference type="InterPro" id="IPR001128">
    <property type="entry name" value="Cyt_P450"/>
</dbReference>
<dbReference type="GO" id="GO:0005789">
    <property type="term" value="C:endoplasmic reticulum membrane"/>
    <property type="evidence" value="ECO:0007669"/>
    <property type="project" value="UniProtKB-SubCell"/>
</dbReference>
<evidence type="ECO:0000256" key="13">
    <source>
        <dbReference type="ARBA" id="ARBA00023136"/>
    </source>
</evidence>
<evidence type="ECO:0000256" key="11">
    <source>
        <dbReference type="ARBA" id="ARBA00023004"/>
    </source>
</evidence>
<dbReference type="OrthoDB" id="1470350at2759"/>
<keyword evidence="8" id="KW-0256">Endoplasmic reticulum</keyword>
<dbReference type="InterPro" id="IPR050476">
    <property type="entry name" value="Insect_CytP450_Detox"/>
</dbReference>
<evidence type="ECO:0000256" key="6">
    <source>
        <dbReference type="ARBA" id="ARBA00022617"/>
    </source>
</evidence>
<dbReference type="GeneID" id="117642877"/>
<protein>
    <submittedName>
        <fullName evidence="17">Probable cytochrome P450 28c1</fullName>
    </submittedName>
</protein>
<sequence length="209" mass="23294">MIPSRDVTQNETEVAAAALAVLTEYTPPPPPDPILDLLEKDDDHGVITKFNVFSIRNIYLDYLAAETLRHYPPLDAARRMCTKTTTLRDPSGSSPPVTLQPGDLVYVPVDALHRDPAFYSHPDQFRPEHFSAEEVEKRHKCAFQGFGDGPRQCPGMRYAMQQVKVALASVLLRFEVTAGPEQVLPVERDPEAGILGFKGGVWLRFRALP</sequence>
<evidence type="ECO:0000256" key="14">
    <source>
        <dbReference type="PIRSR" id="PIRSR602403-1"/>
    </source>
</evidence>
<proteinExistence type="inferred from homology"/>
<evidence type="ECO:0000256" key="9">
    <source>
        <dbReference type="ARBA" id="ARBA00022848"/>
    </source>
</evidence>
<dbReference type="Pfam" id="PF00067">
    <property type="entry name" value="p450"/>
    <property type="match status" value="1"/>
</dbReference>
<reference evidence="17" key="1">
    <citation type="submission" date="2025-08" db="UniProtKB">
        <authorList>
            <consortium name="RefSeq"/>
        </authorList>
    </citation>
    <scope>IDENTIFICATION</scope>
    <source>
        <tissue evidence="17">Total insect</tissue>
    </source>
</reference>
<dbReference type="GO" id="GO:0020037">
    <property type="term" value="F:heme binding"/>
    <property type="evidence" value="ECO:0007669"/>
    <property type="project" value="InterPro"/>
</dbReference>
<organism evidence="17">
    <name type="scientific">Thrips palmi</name>
    <name type="common">Melon thrips</name>
    <dbReference type="NCBI Taxonomy" id="161013"/>
    <lineage>
        <taxon>Eukaryota</taxon>
        <taxon>Metazoa</taxon>
        <taxon>Ecdysozoa</taxon>
        <taxon>Arthropoda</taxon>
        <taxon>Hexapoda</taxon>
        <taxon>Insecta</taxon>
        <taxon>Pterygota</taxon>
        <taxon>Neoptera</taxon>
        <taxon>Paraneoptera</taxon>
        <taxon>Thysanoptera</taxon>
        <taxon>Terebrantia</taxon>
        <taxon>Thripoidea</taxon>
        <taxon>Thripidae</taxon>
        <taxon>Thrips</taxon>
    </lineage>
</organism>
<accession>A0A6P8ZKM9</accession>
<name>A0A6P8ZKM9_THRPL</name>
<keyword evidence="10 15" id="KW-0560">Oxidoreductase</keyword>
<evidence type="ECO:0000313" key="17">
    <source>
        <dbReference type="RefSeq" id="XP_034237384.1"/>
    </source>
</evidence>
<dbReference type="Gene3D" id="1.10.630.10">
    <property type="entry name" value="Cytochrome P450"/>
    <property type="match status" value="1"/>
</dbReference>
<dbReference type="AlphaFoldDB" id="A0A6P8ZKM9"/>
<dbReference type="RefSeq" id="XP_034237384.1">
    <property type="nucleotide sequence ID" value="XM_034381493.1"/>
</dbReference>
<dbReference type="PANTHER" id="PTHR24292">
    <property type="entry name" value="CYTOCHROME P450"/>
    <property type="match status" value="1"/>
</dbReference>
<dbReference type="KEGG" id="tpal:117642877"/>
<dbReference type="InterPro" id="IPR017972">
    <property type="entry name" value="Cyt_P450_CS"/>
</dbReference>
<evidence type="ECO:0000256" key="7">
    <source>
        <dbReference type="ARBA" id="ARBA00022723"/>
    </source>
</evidence>
<dbReference type="PANTHER" id="PTHR24292:SF54">
    <property type="entry name" value="CYP9F3-RELATED"/>
    <property type="match status" value="1"/>
</dbReference>
<dbReference type="GO" id="GO:0004497">
    <property type="term" value="F:monooxygenase activity"/>
    <property type="evidence" value="ECO:0007669"/>
    <property type="project" value="UniProtKB-KW"/>
</dbReference>
<evidence type="ECO:0000256" key="1">
    <source>
        <dbReference type="ARBA" id="ARBA00001971"/>
    </source>
</evidence>
<keyword evidence="13" id="KW-0472">Membrane</keyword>
<gene>
    <name evidence="17" type="primary">LOC117642877</name>
</gene>
<dbReference type="GO" id="GO:0016705">
    <property type="term" value="F:oxidoreductase activity, acting on paired donors, with incorporation or reduction of molecular oxygen"/>
    <property type="evidence" value="ECO:0007669"/>
    <property type="project" value="InterPro"/>
</dbReference>
<dbReference type="InterPro" id="IPR036396">
    <property type="entry name" value="Cyt_P450_sf"/>
</dbReference>
<comment type="cofactor">
    <cofactor evidence="1 14">
        <name>heme</name>
        <dbReference type="ChEBI" id="CHEBI:30413"/>
    </cofactor>
</comment>
<evidence type="ECO:0000256" key="5">
    <source>
        <dbReference type="ARBA" id="ARBA00010617"/>
    </source>
</evidence>
<keyword evidence="6 14" id="KW-0349">Heme</keyword>
<evidence type="ECO:0000313" key="16">
    <source>
        <dbReference type="Proteomes" id="UP000515158"/>
    </source>
</evidence>